<comment type="caution">
    <text evidence="1">The sequence shown here is derived from an EMBL/GenBank/DDBJ whole genome shotgun (WGS) entry which is preliminary data.</text>
</comment>
<dbReference type="Gene3D" id="3.40.390.10">
    <property type="entry name" value="Collagenase (Catalytic Domain)"/>
    <property type="match status" value="1"/>
</dbReference>
<accession>A0ABD0R8V8</accession>
<dbReference type="EMBL" id="JAMKFB020000005">
    <property type="protein sequence ID" value="KAL0194075.1"/>
    <property type="molecule type" value="Genomic_DNA"/>
</dbReference>
<name>A0ABD0R8V8_CIRMR</name>
<sequence>KDICAGMNQPCETLGLSHLSGMCQPHRSCNINEDSGLPVAFTIAHELGH</sequence>
<feature type="non-terminal residue" evidence="1">
    <location>
        <position position="49"/>
    </location>
</feature>
<dbReference type="AlphaFoldDB" id="A0ABD0R8V8"/>
<protein>
    <submittedName>
        <fullName evidence="1">Uncharacterized protein</fullName>
    </submittedName>
</protein>
<gene>
    <name evidence="1" type="ORF">M9458_012371</name>
</gene>
<keyword evidence="2" id="KW-1185">Reference proteome</keyword>
<feature type="non-terminal residue" evidence="1">
    <location>
        <position position="1"/>
    </location>
</feature>
<reference evidence="1 2" key="1">
    <citation type="submission" date="2024-05" db="EMBL/GenBank/DDBJ databases">
        <title>Genome sequencing and assembly of Indian major carp, Cirrhinus mrigala (Hamilton, 1822).</title>
        <authorList>
            <person name="Mohindra V."/>
            <person name="Chowdhury L.M."/>
            <person name="Lal K."/>
            <person name="Jena J.K."/>
        </authorList>
    </citation>
    <scope>NUCLEOTIDE SEQUENCE [LARGE SCALE GENOMIC DNA]</scope>
    <source>
        <strain evidence="1">CM1030</strain>
        <tissue evidence="1">Blood</tissue>
    </source>
</reference>
<dbReference type="Proteomes" id="UP001529510">
    <property type="component" value="Unassembled WGS sequence"/>
</dbReference>
<evidence type="ECO:0000313" key="2">
    <source>
        <dbReference type="Proteomes" id="UP001529510"/>
    </source>
</evidence>
<dbReference type="InterPro" id="IPR024079">
    <property type="entry name" value="MetalloPept_cat_dom_sf"/>
</dbReference>
<dbReference type="SUPFAM" id="SSF55486">
    <property type="entry name" value="Metalloproteases ('zincins'), catalytic domain"/>
    <property type="match status" value="1"/>
</dbReference>
<evidence type="ECO:0000313" key="1">
    <source>
        <dbReference type="EMBL" id="KAL0194075.1"/>
    </source>
</evidence>
<proteinExistence type="predicted"/>
<organism evidence="1 2">
    <name type="scientific">Cirrhinus mrigala</name>
    <name type="common">Mrigala</name>
    <dbReference type="NCBI Taxonomy" id="683832"/>
    <lineage>
        <taxon>Eukaryota</taxon>
        <taxon>Metazoa</taxon>
        <taxon>Chordata</taxon>
        <taxon>Craniata</taxon>
        <taxon>Vertebrata</taxon>
        <taxon>Euteleostomi</taxon>
        <taxon>Actinopterygii</taxon>
        <taxon>Neopterygii</taxon>
        <taxon>Teleostei</taxon>
        <taxon>Ostariophysi</taxon>
        <taxon>Cypriniformes</taxon>
        <taxon>Cyprinidae</taxon>
        <taxon>Labeoninae</taxon>
        <taxon>Labeonini</taxon>
        <taxon>Cirrhinus</taxon>
    </lineage>
</organism>